<dbReference type="PROSITE" id="PS51257">
    <property type="entry name" value="PROKAR_LIPOPROTEIN"/>
    <property type="match status" value="1"/>
</dbReference>
<feature type="transmembrane region" description="Helical" evidence="1">
    <location>
        <begin position="116"/>
        <end position="136"/>
    </location>
</feature>
<dbReference type="EMBL" id="LAZR01069714">
    <property type="protein sequence ID" value="KKK47170.1"/>
    <property type="molecule type" value="Genomic_DNA"/>
</dbReference>
<evidence type="ECO:0000256" key="1">
    <source>
        <dbReference type="SAM" id="Phobius"/>
    </source>
</evidence>
<reference evidence="2" key="1">
    <citation type="journal article" date="2015" name="Nature">
        <title>Complex archaea that bridge the gap between prokaryotes and eukaryotes.</title>
        <authorList>
            <person name="Spang A."/>
            <person name="Saw J.H."/>
            <person name="Jorgensen S.L."/>
            <person name="Zaremba-Niedzwiedzka K."/>
            <person name="Martijn J."/>
            <person name="Lind A.E."/>
            <person name="van Eijk R."/>
            <person name="Schleper C."/>
            <person name="Guy L."/>
            <person name="Ettema T.J."/>
        </authorList>
    </citation>
    <scope>NUCLEOTIDE SEQUENCE</scope>
</reference>
<evidence type="ECO:0000313" key="2">
    <source>
        <dbReference type="EMBL" id="KKK47170.1"/>
    </source>
</evidence>
<protein>
    <submittedName>
        <fullName evidence="2">Uncharacterized protein</fullName>
    </submittedName>
</protein>
<gene>
    <name evidence="2" type="ORF">LCGC14_3157910</name>
</gene>
<keyword evidence="1" id="KW-0812">Transmembrane</keyword>
<organism evidence="2">
    <name type="scientific">marine sediment metagenome</name>
    <dbReference type="NCBI Taxonomy" id="412755"/>
    <lineage>
        <taxon>unclassified sequences</taxon>
        <taxon>metagenomes</taxon>
        <taxon>ecological metagenomes</taxon>
    </lineage>
</organism>
<proteinExistence type="predicted"/>
<name>A0A0F8WG58_9ZZZZ</name>
<keyword evidence="1" id="KW-0472">Membrane</keyword>
<accession>A0A0F8WG58</accession>
<comment type="caution">
    <text evidence="2">The sequence shown here is derived from an EMBL/GenBank/DDBJ whole genome shotgun (WGS) entry which is preliminary data.</text>
</comment>
<dbReference type="AlphaFoldDB" id="A0A0F8WG58"/>
<sequence length="162" mass="18242">MKKTKTVLVILILIIVLGILGCRTFVDSVTPSNIDKRAQEYSKVTDKEIGEWKSLNDAIEVRKEIIINHRTEQIDLKRKAQDDKILYKDAIGFIDGNIQESLDLQSIIIGSPDNPFSILGMLAPFGIGAIIGSVFIKRHNDYTPEEYKVAVEKAKREENKDA</sequence>
<feature type="transmembrane region" description="Helical" evidence="1">
    <location>
        <begin position="7"/>
        <end position="26"/>
    </location>
</feature>
<keyword evidence="1" id="KW-1133">Transmembrane helix</keyword>